<dbReference type="Gene3D" id="2.60.120.10">
    <property type="entry name" value="Jelly Rolls"/>
    <property type="match status" value="1"/>
</dbReference>
<name>A0A2H3JBC4_WOLCO</name>
<dbReference type="OMA" id="QVRSWGF"/>
<dbReference type="InterPro" id="IPR014710">
    <property type="entry name" value="RmlC-like_jellyroll"/>
</dbReference>
<accession>A0A2H3JBC4</accession>
<keyword evidence="2" id="KW-1185">Reference proteome</keyword>
<gene>
    <name evidence="1" type="ORF">WOLCODRAFT_85854</name>
</gene>
<dbReference type="PANTHER" id="PTHR40434">
    <property type="entry name" value="CUPIN_2 DOMAIN-CONTAINING PROTEIN"/>
    <property type="match status" value="1"/>
</dbReference>
<dbReference type="OrthoDB" id="5270965at2759"/>
<evidence type="ECO:0008006" key="3">
    <source>
        <dbReference type="Google" id="ProtNLM"/>
    </source>
</evidence>
<protein>
    <recommendedName>
        <fullName evidence="3">Cupin 2 conserved barrel domain-containing protein</fullName>
    </recommendedName>
</protein>
<evidence type="ECO:0000313" key="2">
    <source>
        <dbReference type="Proteomes" id="UP000218811"/>
    </source>
</evidence>
<dbReference type="EMBL" id="KB468009">
    <property type="protein sequence ID" value="PCH39540.1"/>
    <property type="molecule type" value="Genomic_DNA"/>
</dbReference>
<dbReference type="AlphaFoldDB" id="A0A2H3JBC4"/>
<dbReference type="SUPFAM" id="SSF51182">
    <property type="entry name" value="RmlC-like cupins"/>
    <property type="match status" value="1"/>
</dbReference>
<reference evidence="1 2" key="1">
    <citation type="journal article" date="2012" name="Science">
        <title>The Paleozoic origin of enzymatic lignin decomposition reconstructed from 31 fungal genomes.</title>
        <authorList>
            <person name="Floudas D."/>
            <person name="Binder M."/>
            <person name="Riley R."/>
            <person name="Barry K."/>
            <person name="Blanchette R.A."/>
            <person name="Henrissat B."/>
            <person name="Martinez A.T."/>
            <person name="Otillar R."/>
            <person name="Spatafora J.W."/>
            <person name="Yadav J.S."/>
            <person name="Aerts A."/>
            <person name="Benoit I."/>
            <person name="Boyd A."/>
            <person name="Carlson A."/>
            <person name="Copeland A."/>
            <person name="Coutinho P.M."/>
            <person name="de Vries R.P."/>
            <person name="Ferreira P."/>
            <person name="Findley K."/>
            <person name="Foster B."/>
            <person name="Gaskell J."/>
            <person name="Glotzer D."/>
            <person name="Gorecki P."/>
            <person name="Heitman J."/>
            <person name="Hesse C."/>
            <person name="Hori C."/>
            <person name="Igarashi K."/>
            <person name="Jurgens J.A."/>
            <person name="Kallen N."/>
            <person name="Kersten P."/>
            <person name="Kohler A."/>
            <person name="Kuees U."/>
            <person name="Kumar T.K.A."/>
            <person name="Kuo A."/>
            <person name="LaButti K."/>
            <person name="Larrondo L.F."/>
            <person name="Lindquist E."/>
            <person name="Ling A."/>
            <person name="Lombard V."/>
            <person name="Lucas S."/>
            <person name="Lundell T."/>
            <person name="Martin R."/>
            <person name="McLaughlin D.J."/>
            <person name="Morgenstern I."/>
            <person name="Morin E."/>
            <person name="Murat C."/>
            <person name="Nagy L.G."/>
            <person name="Nolan M."/>
            <person name="Ohm R.A."/>
            <person name="Patyshakuliyeva A."/>
            <person name="Rokas A."/>
            <person name="Ruiz-Duenas F.J."/>
            <person name="Sabat G."/>
            <person name="Salamov A."/>
            <person name="Samejima M."/>
            <person name="Schmutz J."/>
            <person name="Slot J.C."/>
            <person name="St John F."/>
            <person name="Stenlid J."/>
            <person name="Sun H."/>
            <person name="Sun S."/>
            <person name="Syed K."/>
            <person name="Tsang A."/>
            <person name="Wiebenga A."/>
            <person name="Young D."/>
            <person name="Pisabarro A."/>
            <person name="Eastwood D.C."/>
            <person name="Martin F."/>
            <person name="Cullen D."/>
            <person name="Grigoriev I.V."/>
            <person name="Hibbett D.S."/>
        </authorList>
    </citation>
    <scope>NUCLEOTIDE SEQUENCE [LARGE SCALE GENOMIC DNA]</scope>
    <source>
        <strain evidence="1 2">MD-104</strain>
    </source>
</reference>
<dbReference type="Proteomes" id="UP000218811">
    <property type="component" value="Unassembled WGS sequence"/>
</dbReference>
<organism evidence="1 2">
    <name type="scientific">Wolfiporia cocos (strain MD-104)</name>
    <name type="common">Brown rot fungus</name>
    <dbReference type="NCBI Taxonomy" id="742152"/>
    <lineage>
        <taxon>Eukaryota</taxon>
        <taxon>Fungi</taxon>
        <taxon>Dikarya</taxon>
        <taxon>Basidiomycota</taxon>
        <taxon>Agaricomycotina</taxon>
        <taxon>Agaricomycetes</taxon>
        <taxon>Polyporales</taxon>
        <taxon>Phaeolaceae</taxon>
        <taxon>Wolfiporia</taxon>
    </lineage>
</organism>
<dbReference type="InterPro" id="IPR011051">
    <property type="entry name" value="RmlC_Cupin_sf"/>
</dbReference>
<sequence>MSTISQYDAERQVRSWGFPRVYTWTDSPSYHYNPRSHPGLTTHLILSGKFTVTYPQEDPNKKETFGPGARIDVPAGRVHEVWIGEEGCTYVIGE</sequence>
<evidence type="ECO:0000313" key="1">
    <source>
        <dbReference type="EMBL" id="PCH39540.1"/>
    </source>
</evidence>
<proteinExistence type="predicted"/>
<dbReference type="PANTHER" id="PTHR40434:SF1">
    <property type="entry name" value="CUPIN TYPE-1 DOMAIN-CONTAINING PROTEIN"/>
    <property type="match status" value="1"/>
</dbReference>